<gene>
    <name evidence="1" type="ORF">K488DRAFT_44744</name>
</gene>
<comment type="caution">
    <text evidence="1">The sequence shown here is derived from an EMBL/GenBank/DDBJ whole genome shotgun (WGS) entry which is preliminary data.</text>
</comment>
<proteinExistence type="predicted"/>
<organism evidence="1 2">
    <name type="scientific">Vararia minispora EC-137</name>
    <dbReference type="NCBI Taxonomy" id="1314806"/>
    <lineage>
        <taxon>Eukaryota</taxon>
        <taxon>Fungi</taxon>
        <taxon>Dikarya</taxon>
        <taxon>Basidiomycota</taxon>
        <taxon>Agaricomycotina</taxon>
        <taxon>Agaricomycetes</taxon>
        <taxon>Russulales</taxon>
        <taxon>Lachnocladiaceae</taxon>
        <taxon>Vararia</taxon>
    </lineage>
</organism>
<dbReference type="Proteomes" id="UP000814128">
    <property type="component" value="Unassembled WGS sequence"/>
</dbReference>
<reference evidence="1" key="2">
    <citation type="journal article" date="2022" name="New Phytol.">
        <title>Evolutionary transition to the ectomycorrhizal habit in the genomes of a hyperdiverse lineage of mushroom-forming fungi.</title>
        <authorList>
            <person name="Looney B."/>
            <person name="Miyauchi S."/>
            <person name="Morin E."/>
            <person name="Drula E."/>
            <person name="Courty P.E."/>
            <person name="Kohler A."/>
            <person name="Kuo A."/>
            <person name="LaButti K."/>
            <person name="Pangilinan J."/>
            <person name="Lipzen A."/>
            <person name="Riley R."/>
            <person name="Andreopoulos W."/>
            <person name="He G."/>
            <person name="Johnson J."/>
            <person name="Nolan M."/>
            <person name="Tritt A."/>
            <person name="Barry K.W."/>
            <person name="Grigoriev I.V."/>
            <person name="Nagy L.G."/>
            <person name="Hibbett D."/>
            <person name="Henrissat B."/>
            <person name="Matheny P.B."/>
            <person name="Labbe J."/>
            <person name="Martin F.M."/>
        </authorList>
    </citation>
    <scope>NUCLEOTIDE SEQUENCE</scope>
    <source>
        <strain evidence="1">EC-137</strain>
    </source>
</reference>
<evidence type="ECO:0000313" key="2">
    <source>
        <dbReference type="Proteomes" id="UP000814128"/>
    </source>
</evidence>
<sequence length="458" mass="50182">MTGTSTSLTEASAQHPFEVLPDYADIRTDVPPSLPSSAPDAASVNQFTTLHAFYLRTGKGRPWLTLNLRSRATSAKYLPLYCDRDVITGEVLLDLPAPERLKGITFTFRGSVQWTGLDEEFFLQQVVNLWSPPHGAATGDLAAGAHKFAIDFLIPTEISSSQSSVENPRLPPSFTERASPVYVNYQLSISMRRAGLSPNRKLITNIGYLPRQVAGRPSLMRSLAYESGTPLLGPDEDPPGWHVLQPVTITGNLFNDRTATVEYSLAIASPLSYVANSPIPLFLTLKSVDKHALDLFGSSQHDVRLMRVLAHAHDAADMRSSNTFLTMTGSAVFWPHHAKNTQGTRAMYGELHIPKGTKQSFTFGKISLILWFRGCSNSPQYQLMLMSPTVAGFSQPKASAAPLTSQTITVTVAAPKDVIIRSLLPPQYSDVHENPNFNLTTGLLENGNWRFVHVHTAG</sequence>
<keyword evidence="2" id="KW-1185">Reference proteome</keyword>
<protein>
    <submittedName>
        <fullName evidence="1">Uncharacterized protein</fullName>
    </submittedName>
</protein>
<evidence type="ECO:0000313" key="1">
    <source>
        <dbReference type="EMBL" id="KAI0034729.1"/>
    </source>
</evidence>
<accession>A0ACB8QSB7</accession>
<reference evidence="1" key="1">
    <citation type="submission" date="2021-02" db="EMBL/GenBank/DDBJ databases">
        <authorList>
            <consortium name="DOE Joint Genome Institute"/>
            <person name="Ahrendt S."/>
            <person name="Looney B.P."/>
            <person name="Miyauchi S."/>
            <person name="Morin E."/>
            <person name="Drula E."/>
            <person name="Courty P.E."/>
            <person name="Chicoki N."/>
            <person name="Fauchery L."/>
            <person name="Kohler A."/>
            <person name="Kuo A."/>
            <person name="Labutti K."/>
            <person name="Pangilinan J."/>
            <person name="Lipzen A."/>
            <person name="Riley R."/>
            <person name="Andreopoulos W."/>
            <person name="He G."/>
            <person name="Johnson J."/>
            <person name="Barry K.W."/>
            <person name="Grigoriev I.V."/>
            <person name="Nagy L."/>
            <person name="Hibbett D."/>
            <person name="Henrissat B."/>
            <person name="Matheny P.B."/>
            <person name="Labbe J."/>
            <person name="Martin F."/>
        </authorList>
    </citation>
    <scope>NUCLEOTIDE SEQUENCE</scope>
    <source>
        <strain evidence="1">EC-137</strain>
    </source>
</reference>
<dbReference type="EMBL" id="MU273495">
    <property type="protein sequence ID" value="KAI0034729.1"/>
    <property type="molecule type" value="Genomic_DNA"/>
</dbReference>
<name>A0ACB8QSB7_9AGAM</name>